<keyword evidence="2" id="KW-0346">Stress response</keyword>
<dbReference type="InterPro" id="IPR044656">
    <property type="entry name" value="HSP14.7/HSP23.5/HSP23.6-like"/>
</dbReference>
<dbReference type="Gene3D" id="2.60.40.790">
    <property type="match status" value="1"/>
</dbReference>
<dbReference type="PANTHER" id="PTHR46991">
    <property type="entry name" value="23.5 KDA HEAT SHOCK PROTEIN, MITOCHONDRIAL"/>
    <property type="match status" value="1"/>
</dbReference>
<reference evidence="6 7" key="1">
    <citation type="submission" date="2020-10" db="EMBL/GenBank/DDBJ databases">
        <title>The Coptis chinensis genome and diversification of protoberbering-type alkaloids.</title>
        <authorList>
            <person name="Wang B."/>
            <person name="Shu S."/>
            <person name="Song C."/>
            <person name="Liu Y."/>
        </authorList>
    </citation>
    <scope>NUCLEOTIDE SEQUENCE [LARGE SCALE GENOMIC DNA]</scope>
    <source>
        <strain evidence="6">HL-2020</strain>
        <tissue evidence="6">Leaf</tissue>
    </source>
</reference>
<proteinExistence type="inferred from homology"/>
<dbReference type="OrthoDB" id="1431247at2759"/>
<keyword evidence="1" id="KW-0809">Transit peptide</keyword>
<dbReference type="CDD" id="cd06464">
    <property type="entry name" value="ACD_sHsps-like"/>
    <property type="match status" value="1"/>
</dbReference>
<dbReference type="PROSITE" id="PS01031">
    <property type="entry name" value="SHSP"/>
    <property type="match status" value="1"/>
</dbReference>
<comment type="similarity">
    <text evidence="3 4">Belongs to the small heat shock protein (HSP20) family.</text>
</comment>
<dbReference type="Proteomes" id="UP000631114">
    <property type="component" value="Unassembled WGS sequence"/>
</dbReference>
<evidence type="ECO:0000256" key="4">
    <source>
        <dbReference type="RuleBase" id="RU003616"/>
    </source>
</evidence>
<sequence>MPTLPHFLSIKTPLSFQPCSSLHTTLSILKPYCTTNINPDIFRNKMTIYGLRSAAPAAKSPGKKRMFFTDGTVVELEDYTTSDDDEYEEDDEYVFDPLPTVADPPLHASPTPFSADVSKPISKPRSTGQAFNKLDEVVHPFLSPSCGRKNWSRMEDKEALHLRIDMPGLGKEDVKVSVEDNILIIKGEEPKEVQGDNVRAAKIYSHNFVTPTEVYKVDQIKAEMKNGVLMVIVPKVKYEEKRENVVQVNVV</sequence>
<dbReference type="InterPro" id="IPR008978">
    <property type="entry name" value="HSP20-like_chaperone"/>
</dbReference>
<evidence type="ECO:0000259" key="5">
    <source>
        <dbReference type="PROSITE" id="PS01031"/>
    </source>
</evidence>
<gene>
    <name evidence="6" type="ORF">IFM89_009943</name>
</gene>
<keyword evidence="7" id="KW-1185">Reference proteome</keyword>
<evidence type="ECO:0000313" key="6">
    <source>
        <dbReference type="EMBL" id="KAF9600494.1"/>
    </source>
</evidence>
<feature type="domain" description="SHSP" evidence="5">
    <location>
        <begin position="142"/>
        <end position="251"/>
    </location>
</feature>
<accession>A0A835HJ99</accession>
<dbReference type="Pfam" id="PF00011">
    <property type="entry name" value="HSP20"/>
    <property type="match status" value="1"/>
</dbReference>
<organism evidence="6 7">
    <name type="scientific">Coptis chinensis</name>
    <dbReference type="NCBI Taxonomy" id="261450"/>
    <lineage>
        <taxon>Eukaryota</taxon>
        <taxon>Viridiplantae</taxon>
        <taxon>Streptophyta</taxon>
        <taxon>Embryophyta</taxon>
        <taxon>Tracheophyta</taxon>
        <taxon>Spermatophyta</taxon>
        <taxon>Magnoliopsida</taxon>
        <taxon>Ranunculales</taxon>
        <taxon>Ranunculaceae</taxon>
        <taxon>Coptidoideae</taxon>
        <taxon>Coptis</taxon>
    </lineage>
</organism>
<dbReference type="SUPFAM" id="SSF49764">
    <property type="entry name" value="HSP20-like chaperones"/>
    <property type="match status" value="1"/>
</dbReference>
<evidence type="ECO:0000256" key="1">
    <source>
        <dbReference type="ARBA" id="ARBA00022946"/>
    </source>
</evidence>
<dbReference type="AlphaFoldDB" id="A0A835HJ99"/>
<dbReference type="EMBL" id="JADFTS010000006">
    <property type="protein sequence ID" value="KAF9600494.1"/>
    <property type="molecule type" value="Genomic_DNA"/>
</dbReference>
<evidence type="ECO:0000256" key="3">
    <source>
        <dbReference type="PROSITE-ProRule" id="PRU00285"/>
    </source>
</evidence>
<dbReference type="InterPro" id="IPR002068">
    <property type="entry name" value="A-crystallin/Hsp20_dom"/>
</dbReference>
<protein>
    <recommendedName>
        <fullName evidence="5">SHSP domain-containing protein</fullName>
    </recommendedName>
</protein>
<evidence type="ECO:0000313" key="7">
    <source>
        <dbReference type="Proteomes" id="UP000631114"/>
    </source>
</evidence>
<comment type="caution">
    <text evidence="6">The sequence shown here is derived from an EMBL/GenBank/DDBJ whole genome shotgun (WGS) entry which is preliminary data.</text>
</comment>
<evidence type="ECO:0000256" key="2">
    <source>
        <dbReference type="ARBA" id="ARBA00023016"/>
    </source>
</evidence>
<name>A0A835HJ99_9MAGN</name>
<dbReference type="PANTHER" id="PTHR46991:SF11">
    <property type="entry name" value="SMALL HEAT SHOCK PROTEIN HSPF"/>
    <property type="match status" value="1"/>
</dbReference>